<proteinExistence type="predicted"/>
<dbReference type="EMBL" id="CVQI01033319">
    <property type="protein sequence ID" value="CRK43469.1"/>
    <property type="molecule type" value="Genomic_DNA"/>
</dbReference>
<evidence type="ECO:0000313" key="2">
    <source>
        <dbReference type="Proteomes" id="UP000045706"/>
    </source>
</evidence>
<dbReference type="Proteomes" id="UP000045706">
    <property type="component" value="Unassembled WGS sequence"/>
</dbReference>
<name>A0A0G4NAV3_VERLO</name>
<organism evidence="1 2">
    <name type="scientific">Verticillium longisporum</name>
    <name type="common">Verticillium dahliae var. longisporum</name>
    <dbReference type="NCBI Taxonomy" id="100787"/>
    <lineage>
        <taxon>Eukaryota</taxon>
        <taxon>Fungi</taxon>
        <taxon>Dikarya</taxon>
        <taxon>Ascomycota</taxon>
        <taxon>Pezizomycotina</taxon>
        <taxon>Sordariomycetes</taxon>
        <taxon>Hypocreomycetidae</taxon>
        <taxon>Glomerellales</taxon>
        <taxon>Plectosphaerellaceae</taxon>
        <taxon>Verticillium</taxon>
    </lineage>
</organism>
<gene>
    <name evidence="1" type="ORF">BN1723_019199</name>
</gene>
<evidence type="ECO:0000313" key="1">
    <source>
        <dbReference type="EMBL" id="CRK43469.1"/>
    </source>
</evidence>
<accession>A0A0G4NAV3</accession>
<feature type="non-terminal residue" evidence="1">
    <location>
        <position position="1"/>
    </location>
</feature>
<protein>
    <submittedName>
        <fullName evidence="1">Uncharacterized protein</fullName>
    </submittedName>
</protein>
<reference evidence="2" key="1">
    <citation type="submission" date="2015-05" db="EMBL/GenBank/DDBJ databases">
        <authorList>
            <person name="Fogelqvist Johan"/>
        </authorList>
    </citation>
    <scope>NUCLEOTIDE SEQUENCE [LARGE SCALE GENOMIC DNA]</scope>
</reference>
<dbReference type="AlphaFoldDB" id="A0A0G4NAV3"/>
<sequence length="42" mass="4937">RGQDWLFPARCIPFLRGFPMPRRAQAAFGRHARCKPRRLPDS</sequence>